<dbReference type="EMBL" id="MVGC01000029">
    <property type="protein sequence ID" value="RJE26124.1"/>
    <property type="molecule type" value="Genomic_DNA"/>
</dbReference>
<dbReference type="GO" id="GO:0046872">
    <property type="term" value="F:metal ion binding"/>
    <property type="evidence" value="ECO:0007669"/>
    <property type="project" value="UniProtKB-KW"/>
</dbReference>
<keyword evidence="6" id="KW-0472">Membrane</keyword>
<proteinExistence type="predicted"/>
<accession>A0A3A3A353</accession>
<name>A0A3A3A353_9EURO</name>
<feature type="domain" description="Rieske" evidence="7">
    <location>
        <begin position="98"/>
        <end position="195"/>
    </location>
</feature>
<keyword evidence="5" id="KW-0411">Iron-sulfur</keyword>
<dbReference type="PROSITE" id="PS51296">
    <property type="entry name" value="RIESKE"/>
    <property type="match status" value="1"/>
</dbReference>
<dbReference type="InterPro" id="IPR001663">
    <property type="entry name" value="Rng_hydr_dOase-A"/>
</dbReference>
<dbReference type="InterPro" id="IPR036922">
    <property type="entry name" value="Rieske_2Fe-2S_sf"/>
</dbReference>
<evidence type="ECO:0000256" key="2">
    <source>
        <dbReference type="ARBA" id="ARBA00022723"/>
    </source>
</evidence>
<evidence type="ECO:0000313" key="9">
    <source>
        <dbReference type="Proteomes" id="UP000266188"/>
    </source>
</evidence>
<dbReference type="GO" id="GO:0016491">
    <property type="term" value="F:oxidoreductase activity"/>
    <property type="evidence" value="ECO:0007669"/>
    <property type="project" value="UniProtKB-KW"/>
</dbReference>
<dbReference type="Proteomes" id="UP000266188">
    <property type="component" value="Unassembled WGS sequence"/>
</dbReference>
<dbReference type="InterPro" id="IPR017941">
    <property type="entry name" value="Rieske_2Fe-2S"/>
</dbReference>
<evidence type="ECO:0000313" key="8">
    <source>
        <dbReference type="EMBL" id="RJE26124.1"/>
    </source>
</evidence>
<dbReference type="OrthoDB" id="426882at2759"/>
<evidence type="ECO:0000256" key="1">
    <source>
        <dbReference type="ARBA" id="ARBA00022714"/>
    </source>
</evidence>
<dbReference type="Pfam" id="PF00355">
    <property type="entry name" value="Rieske"/>
    <property type="match status" value="1"/>
</dbReference>
<evidence type="ECO:0000256" key="3">
    <source>
        <dbReference type="ARBA" id="ARBA00023002"/>
    </source>
</evidence>
<gene>
    <name evidence="8" type="ORF">PHISCL_01567</name>
</gene>
<dbReference type="AlphaFoldDB" id="A0A3A3A353"/>
<dbReference type="PRINTS" id="PR00090">
    <property type="entry name" value="RNGDIOXGNASE"/>
</dbReference>
<dbReference type="GO" id="GO:0051537">
    <property type="term" value="F:2 iron, 2 sulfur cluster binding"/>
    <property type="evidence" value="ECO:0007669"/>
    <property type="project" value="UniProtKB-KW"/>
</dbReference>
<keyword evidence="6" id="KW-1133">Transmembrane helix</keyword>
<dbReference type="PANTHER" id="PTHR43756">
    <property type="entry name" value="CHOLINE MONOOXYGENASE, CHLOROPLASTIC"/>
    <property type="match status" value="1"/>
</dbReference>
<evidence type="ECO:0000259" key="7">
    <source>
        <dbReference type="PROSITE" id="PS51296"/>
    </source>
</evidence>
<reference evidence="9" key="1">
    <citation type="submission" date="2017-02" db="EMBL/GenBank/DDBJ databases">
        <authorList>
            <person name="Tafer H."/>
            <person name="Lopandic K."/>
        </authorList>
    </citation>
    <scope>NUCLEOTIDE SEQUENCE [LARGE SCALE GENOMIC DNA]</scope>
    <source>
        <strain evidence="9">CBS 366.77</strain>
    </source>
</reference>
<keyword evidence="6" id="KW-0812">Transmembrane</keyword>
<dbReference type="Gene3D" id="2.102.10.10">
    <property type="entry name" value="Rieske [2Fe-2S] iron-sulphur domain"/>
    <property type="match status" value="1"/>
</dbReference>
<feature type="transmembrane region" description="Helical" evidence="6">
    <location>
        <begin position="6"/>
        <end position="26"/>
    </location>
</feature>
<keyword evidence="2" id="KW-0479">Metal-binding</keyword>
<keyword evidence="4" id="KW-0408">Iron</keyword>
<dbReference type="CDD" id="cd03469">
    <property type="entry name" value="Rieske_RO_Alpha_N"/>
    <property type="match status" value="1"/>
</dbReference>
<evidence type="ECO:0000256" key="5">
    <source>
        <dbReference type="ARBA" id="ARBA00023014"/>
    </source>
</evidence>
<sequence length="376" mass="41817">MELSNLLLPTIPVPMIVALLAGGFFLHRIWGNSFFTSNFLQTNSKLATEGIKFHTQDTEKEEAPAQVVSKESDFPANWWTGKEIFDLERRALFSKSWLYVSHRSRFTKPGDYHSMELAGFPIFLILSRDQQVRAFHNVCRHRAYTVTKRESGSTSVLSCKYHGWSYNTYGQLVKAPQFDNVAGFNKSENGLFEVHTRVSESGFVFVNLNAGPNVPQIETGSLDAFASRNGVGAASAWVGGETLEGNFSWKLGLRLNQYLNATKLENRISQPLTTKLGRFLKNGKSEDVSFFPNASFHAIRDTELVYSLSVVPVSEEKTSIRYDLVSSQGENNSNAGDVSANLKNFLNEAIGVLEREYQGRVSGSGYVSSTSTMSPS</sequence>
<keyword evidence="3" id="KW-0560">Oxidoreductase</keyword>
<protein>
    <submittedName>
        <fullName evidence="8">Iron-sulfur cluster-binding protein</fullName>
    </submittedName>
</protein>
<comment type="caution">
    <text evidence="8">The sequence shown here is derived from an EMBL/GenBank/DDBJ whole genome shotgun (WGS) entry which is preliminary data.</text>
</comment>
<dbReference type="SUPFAM" id="SSF50022">
    <property type="entry name" value="ISP domain"/>
    <property type="match status" value="1"/>
</dbReference>
<keyword evidence="9" id="KW-1185">Reference proteome</keyword>
<organism evidence="8 9">
    <name type="scientific">Aspergillus sclerotialis</name>
    <dbReference type="NCBI Taxonomy" id="2070753"/>
    <lineage>
        <taxon>Eukaryota</taxon>
        <taxon>Fungi</taxon>
        <taxon>Dikarya</taxon>
        <taxon>Ascomycota</taxon>
        <taxon>Pezizomycotina</taxon>
        <taxon>Eurotiomycetes</taxon>
        <taxon>Eurotiomycetidae</taxon>
        <taxon>Eurotiales</taxon>
        <taxon>Aspergillaceae</taxon>
        <taxon>Aspergillus</taxon>
        <taxon>Aspergillus subgen. Polypaecilum</taxon>
    </lineage>
</organism>
<dbReference type="Gene3D" id="3.90.380.10">
    <property type="entry name" value="Naphthalene 1,2-dioxygenase Alpha Subunit, Chain A, domain 1"/>
    <property type="match status" value="1"/>
</dbReference>
<dbReference type="STRING" id="2070753.A0A3A3A353"/>
<evidence type="ECO:0000256" key="4">
    <source>
        <dbReference type="ARBA" id="ARBA00023004"/>
    </source>
</evidence>
<keyword evidence="1" id="KW-0001">2Fe-2S</keyword>
<dbReference type="PANTHER" id="PTHR43756:SF6">
    <property type="entry name" value="CLUSTER-BINDING PROTEIN, PUTATIVE (AFU_ORTHOLOGUE AFUA_6G03920)-RELATED"/>
    <property type="match status" value="1"/>
</dbReference>
<evidence type="ECO:0000256" key="6">
    <source>
        <dbReference type="SAM" id="Phobius"/>
    </source>
</evidence>